<dbReference type="PRINTS" id="PR01415">
    <property type="entry name" value="ANKYRIN"/>
</dbReference>
<evidence type="ECO:0000256" key="5">
    <source>
        <dbReference type="ARBA" id="ARBA00023043"/>
    </source>
</evidence>
<keyword evidence="4" id="KW-0770">Synapse</keyword>
<dbReference type="Pfam" id="PF25521">
    <property type="entry name" value="WHD_TANC1"/>
    <property type="match status" value="1"/>
</dbReference>
<protein>
    <submittedName>
        <fullName evidence="14">Protein TANC2</fullName>
    </submittedName>
</protein>
<dbReference type="Pfam" id="PF25520">
    <property type="entry name" value="AAA_lid_TANC1"/>
    <property type="match status" value="1"/>
</dbReference>
<dbReference type="InterPro" id="IPR011990">
    <property type="entry name" value="TPR-like_helical_dom_sf"/>
</dbReference>
<dbReference type="InterPro" id="IPR027417">
    <property type="entry name" value="P-loop_NTPase"/>
</dbReference>
<evidence type="ECO:0000256" key="2">
    <source>
        <dbReference type="ARBA" id="ARBA00022737"/>
    </source>
</evidence>
<organism evidence="14">
    <name type="scientific">Cacopsylla melanoneura</name>
    <dbReference type="NCBI Taxonomy" id="428564"/>
    <lineage>
        <taxon>Eukaryota</taxon>
        <taxon>Metazoa</taxon>
        <taxon>Ecdysozoa</taxon>
        <taxon>Arthropoda</taxon>
        <taxon>Hexapoda</taxon>
        <taxon>Insecta</taxon>
        <taxon>Pterygota</taxon>
        <taxon>Neoptera</taxon>
        <taxon>Paraneoptera</taxon>
        <taxon>Hemiptera</taxon>
        <taxon>Sternorrhyncha</taxon>
        <taxon>Psylloidea</taxon>
        <taxon>Psyllidae</taxon>
        <taxon>Psyllinae</taxon>
        <taxon>Cacopsylla</taxon>
    </lineage>
</organism>
<feature type="compositionally biased region" description="Low complexity" evidence="10">
    <location>
        <begin position="381"/>
        <end position="402"/>
    </location>
</feature>
<feature type="domain" description="TANC1/2-like AAA+ ATPase lid" evidence="12">
    <location>
        <begin position="721"/>
        <end position="807"/>
    </location>
</feature>
<dbReference type="SUPFAM" id="SSF48403">
    <property type="entry name" value="Ankyrin repeat"/>
    <property type="match status" value="2"/>
</dbReference>
<feature type="repeat" description="ANK" evidence="8">
    <location>
        <begin position="1205"/>
        <end position="1237"/>
    </location>
</feature>
<comment type="subcellular location">
    <subcellularLocation>
        <location evidence="6">Postsynapse</location>
    </subcellularLocation>
</comment>
<dbReference type="InterPro" id="IPR056884">
    <property type="entry name" value="NPHP3-like_N"/>
</dbReference>
<evidence type="ECO:0000256" key="6">
    <source>
        <dbReference type="ARBA" id="ARBA00034110"/>
    </source>
</evidence>
<evidence type="ECO:0000256" key="1">
    <source>
        <dbReference type="ARBA" id="ARBA00022553"/>
    </source>
</evidence>
<dbReference type="EMBL" id="HBUF01341084">
    <property type="protein sequence ID" value="CAG6703582.1"/>
    <property type="molecule type" value="Transcribed_RNA"/>
</dbReference>
<accession>A0A8D8UFB4</accession>
<dbReference type="SUPFAM" id="SSF52540">
    <property type="entry name" value="P-loop containing nucleoside triphosphate hydrolases"/>
    <property type="match status" value="1"/>
</dbReference>
<dbReference type="InterPro" id="IPR058056">
    <property type="entry name" value="WH_TANC1/2"/>
</dbReference>
<dbReference type="InterPro" id="IPR002110">
    <property type="entry name" value="Ankyrin_rpt"/>
</dbReference>
<reference evidence="14" key="1">
    <citation type="submission" date="2021-05" db="EMBL/GenBank/DDBJ databases">
        <authorList>
            <person name="Alioto T."/>
            <person name="Alioto T."/>
            <person name="Gomez Garrido J."/>
        </authorList>
    </citation>
    <scope>NUCLEOTIDE SEQUENCE</scope>
</reference>
<feature type="compositionally biased region" description="Polar residues" evidence="10">
    <location>
        <begin position="354"/>
        <end position="370"/>
    </location>
</feature>
<evidence type="ECO:0000259" key="12">
    <source>
        <dbReference type="Pfam" id="PF25520"/>
    </source>
</evidence>
<feature type="repeat" description="ANK" evidence="8">
    <location>
        <begin position="1031"/>
        <end position="1063"/>
    </location>
</feature>
<dbReference type="InterPro" id="IPR036770">
    <property type="entry name" value="Ankyrin_rpt-contain_sf"/>
</dbReference>
<dbReference type="Pfam" id="PF12796">
    <property type="entry name" value="Ank_2"/>
    <property type="match status" value="3"/>
</dbReference>
<evidence type="ECO:0000256" key="7">
    <source>
        <dbReference type="ARBA" id="ARBA00038259"/>
    </source>
</evidence>
<dbReference type="Gene3D" id="1.25.40.10">
    <property type="entry name" value="Tetratricopeptide repeat domain"/>
    <property type="match status" value="1"/>
</dbReference>
<dbReference type="SUPFAM" id="SSF48452">
    <property type="entry name" value="TPR-like"/>
    <property type="match status" value="1"/>
</dbReference>
<dbReference type="PROSITE" id="PS50297">
    <property type="entry name" value="ANK_REP_REGION"/>
    <property type="match status" value="3"/>
</dbReference>
<evidence type="ECO:0000256" key="10">
    <source>
        <dbReference type="SAM" id="MobiDB-lite"/>
    </source>
</evidence>
<evidence type="ECO:0000259" key="13">
    <source>
        <dbReference type="Pfam" id="PF25521"/>
    </source>
</evidence>
<proteinExistence type="inferred from homology"/>
<evidence type="ECO:0000313" key="14">
    <source>
        <dbReference type="EMBL" id="CAG6703582.1"/>
    </source>
</evidence>
<keyword evidence="5 8" id="KW-0040">ANK repeat</keyword>
<dbReference type="InterPro" id="IPR058018">
    <property type="entry name" value="AAA_lid_TANC1/2"/>
</dbReference>
<keyword evidence="2" id="KW-0677">Repeat</keyword>
<dbReference type="GO" id="GO:0098794">
    <property type="term" value="C:postsynapse"/>
    <property type="evidence" value="ECO:0007669"/>
    <property type="project" value="UniProtKB-SubCell"/>
</dbReference>
<evidence type="ECO:0000256" key="3">
    <source>
        <dbReference type="ARBA" id="ARBA00022803"/>
    </source>
</evidence>
<feature type="repeat" description="ANK" evidence="8">
    <location>
        <begin position="1238"/>
        <end position="1270"/>
    </location>
</feature>
<dbReference type="InterPro" id="IPR050889">
    <property type="entry name" value="Dendritic_Spine_Reg/Scaffold"/>
</dbReference>
<feature type="domain" description="Nephrocystin 3-like N-terminal" evidence="11">
    <location>
        <begin position="557"/>
        <end position="698"/>
    </location>
</feature>
<dbReference type="EMBL" id="HBUF01341087">
    <property type="protein sequence ID" value="CAG6703588.1"/>
    <property type="molecule type" value="Transcribed_RNA"/>
</dbReference>
<dbReference type="PANTHER" id="PTHR24166">
    <property type="entry name" value="ROLLING PEBBLES, ISOFORM B"/>
    <property type="match status" value="1"/>
</dbReference>
<dbReference type="InterPro" id="IPR019734">
    <property type="entry name" value="TPR_rpt"/>
</dbReference>
<dbReference type="Pfam" id="PF24883">
    <property type="entry name" value="NPHP3_N"/>
    <property type="match status" value="1"/>
</dbReference>
<sequence>MDFMMQAQIPTNMMQAQIPNNMMQQGQTAYSHNNIYPYVPDPLSSRQYPMQSLTMQHPMQSLMIQNQIQPQMSQLQAPQQMMAQQHPQLQAAIAQQQILQAQIAQHQIQQVQVAAQHQIQQAQVAHQIQQQQQQQQRPKVKTNGHFTPFMQMRQDQQDPCRLPRPSRSSADSCGPPPTVMTQSCPTPPQNRRKFFLSPKSIRSPFALRSNNSRVSSDTALSAFERMSASERMSSSTSSTCSTILPDNRRWSSVVLGKIKSLWSMGSIPSLAGLNQLSQSQDDEGGCIKPVMNPPSKKSSQNDLYMRLGLLLGDNARRHRPGSAGAGSTGCNRNTRDSCASISSLASLGEPHTHTLASNNTSPVSTLTGSSEADVHHRTQPSSESVGSLMSMSSQSNASSSPISRRHSVTTSQPGQIEELNIFKNRKTPLRRSARSGTVKGPIDPKVRFAQYRQNAQSTNQLTASQQLMLKPLFFEVPLQEPDPVFIGRDWLVRELESTLKSPIPGTLITGLPGTGKTAFILQLVEQSCFGRRRKEASGSQEIITPNGKDRPSLPCTSPVSDRLKQLASQVVAYHFCQADNNTTCCVADFIHSVVAQLCQAPQLVAYREYLLSEAHVQDAVTLRECIADPDSAFTRGLLEPLSTLRRLGKIPTMQCFLLVDALGEAEYHRPDHGDTIASFLARHAHSFPSWLKIIATVRTHLEAVLPAMPFHKLSIDVYSPASDNISKDLLDYISWRVTSSPRIQSNVIPTSAGQHRFAQHLQGLARGSFLFAKLTLDLIERGSLVAKSASFKVLPVNLAQIYLLHFNLRFPTVTSFQTVSAILSVCLAALYPLTLLEIYYSVNALYTDTFLSWDEFSQRFKLLSGLLVKRMDNTYMFFHPSFREWLIRRDEGESNKFLCDLRTGHAGIAFRLSRLQAPLDADKSLELGHHILKAHVYKNMTLVKYSSRDLQAHWISSVCASPSHALCSLRNVYSPNVKVSRLLLLSGADPNHITEFLGAAPALCLFAYEGNSEMISLLLEFQASIDLPNSQGRTPLSLAASKGHMEAVRTLVAAGASLGRTDTAGRCALVHAARGGHLQVVAYLLGCDWVLLGPRGQEVDLAEAAQQALVAAAAQDHTEIVEYLLDMAEVRPDVQDSLTGETGLTMAALHGGHATCLALLNRGAGVSVANSKNLSPLILAVKEGHWVTAEKLLQHHAPLDQTDGSHKTPLMIAAQEGHVGLLELLLDKGADILREDAECLTALSWACMRGRVQAATHLLDRGAIINTADKTGRTPLDLAAFQGNPQLVQLLLDRGAMIEHVDINGLRPLDRAISCRNVPVVQCFLRKGAKLGPTTWSMAAGKPEVMLVLLNKLLEDGNVLFRKSRLKEAAHRYNYALNKFPPVEDLDATFHQLRLNFLLNHSRCKRKMDEPQEAVELATKVLKLKPDSYEAYYARAKAYLDLKMIPEAQSDLQEALSLLPPSNHEVRRVLLRLREEIRGVPHMNTSMDTLHQVHHPPETSL</sequence>
<feature type="compositionally biased region" description="Basic residues" evidence="10">
    <location>
        <begin position="423"/>
        <end position="433"/>
    </location>
</feature>
<feature type="region of interest" description="Disordered" evidence="10">
    <location>
        <begin position="350"/>
        <end position="441"/>
    </location>
</feature>
<evidence type="ECO:0000256" key="4">
    <source>
        <dbReference type="ARBA" id="ARBA00023018"/>
    </source>
</evidence>
<feature type="domain" description="TANC1/2-like winged helix" evidence="13">
    <location>
        <begin position="809"/>
        <end position="959"/>
    </location>
</feature>
<evidence type="ECO:0000259" key="11">
    <source>
        <dbReference type="Pfam" id="PF24883"/>
    </source>
</evidence>
<dbReference type="PROSITE" id="PS50088">
    <property type="entry name" value="ANK_REPEAT"/>
    <property type="match status" value="4"/>
</dbReference>
<name>A0A8D8UFB4_9HEMI</name>
<evidence type="ECO:0000256" key="8">
    <source>
        <dbReference type="PROSITE-ProRule" id="PRU00023"/>
    </source>
</evidence>
<dbReference type="SMART" id="SM00028">
    <property type="entry name" value="TPR"/>
    <property type="match status" value="3"/>
</dbReference>
<keyword evidence="1" id="KW-0597">Phosphoprotein</keyword>
<keyword evidence="3 9" id="KW-0802">TPR repeat</keyword>
<feature type="repeat" description="TPR" evidence="9">
    <location>
        <begin position="1429"/>
        <end position="1462"/>
    </location>
</feature>
<evidence type="ECO:0000256" key="9">
    <source>
        <dbReference type="PROSITE-ProRule" id="PRU00339"/>
    </source>
</evidence>
<comment type="similarity">
    <text evidence="7">Belongs to the TANC family.</text>
</comment>
<dbReference type="PANTHER" id="PTHR24166:SF55">
    <property type="entry name" value="ROLLING PEBBLES, ISOFORM B"/>
    <property type="match status" value="1"/>
</dbReference>
<dbReference type="SMART" id="SM00248">
    <property type="entry name" value="ANK"/>
    <property type="match status" value="10"/>
</dbReference>
<dbReference type="Gene3D" id="1.25.40.20">
    <property type="entry name" value="Ankyrin repeat-containing domain"/>
    <property type="match status" value="2"/>
</dbReference>
<dbReference type="PROSITE" id="PS50005">
    <property type="entry name" value="TPR"/>
    <property type="match status" value="1"/>
</dbReference>
<feature type="region of interest" description="Disordered" evidence="10">
    <location>
        <begin position="315"/>
        <end position="334"/>
    </location>
</feature>
<feature type="repeat" description="ANK" evidence="8">
    <location>
        <begin position="1271"/>
        <end position="1303"/>
    </location>
</feature>
<feature type="region of interest" description="Disordered" evidence="10">
    <location>
        <begin position="153"/>
        <end position="190"/>
    </location>
</feature>